<name>A0A9D5HAH3_9LILI</name>
<keyword evidence="3" id="KW-1185">Reference proteome</keyword>
<gene>
    <name evidence="2" type="ORF">J5N97_022271</name>
</gene>
<dbReference type="AlphaFoldDB" id="A0A9D5HAH3"/>
<dbReference type="EMBL" id="JAGGNH010000006">
    <property type="protein sequence ID" value="KAJ0969394.1"/>
    <property type="molecule type" value="Genomic_DNA"/>
</dbReference>
<evidence type="ECO:0000313" key="3">
    <source>
        <dbReference type="Proteomes" id="UP001085076"/>
    </source>
</evidence>
<sequence length="181" mass="20724">MIDLMIPGEHSVPILVTLAIKYLSDCPLALHQLENENIQLKEKKSKQGESKISDFCKMTFSVKMLGQNNNTEVFEWFKQYVVESNLGDNIGHEELCSLLSYGGRIKDEHVTLLINAGLLTRQLIDPNMYWFSIPNIGSILKEQAQQQPRVTKPVVKPQPARRTQSRLQKGVFDLLHHMHED</sequence>
<evidence type="ECO:0000313" key="2">
    <source>
        <dbReference type="EMBL" id="KAJ0969394.1"/>
    </source>
</evidence>
<comment type="similarity">
    <text evidence="1">Belongs to the STK19 family.</text>
</comment>
<protein>
    <submittedName>
        <fullName evidence="2">Uncharacterized protein</fullName>
    </submittedName>
</protein>
<proteinExistence type="inferred from homology"/>
<dbReference type="OrthoDB" id="10261701at2759"/>
<dbReference type="Proteomes" id="UP001085076">
    <property type="component" value="Miscellaneous, Linkage group lg06"/>
</dbReference>
<dbReference type="InterPro" id="IPR018865">
    <property type="entry name" value="STK19-like"/>
</dbReference>
<accession>A0A9D5HAH3</accession>
<dbReference type="PANTHER" id="PTHR15243">
    <property type="entry name" value="SERINE/THREONINE-PROTEIN KINASE 19"/>
    <property type="match status" value="1"/>
</dbReference>
<reference evidence="2" key="1">
    <citation type="submission" date="2021-03" db="EMBL/GenBank/DDBJ databases">
        <authorList>
            <person name="Li Z."/>
            <person name="Yang C."/>
        </authorList>
    </citation>
    <scope>NUCLEOTIDE SEQUENCE</scope>
    <source>
        <strain evidence="2">Dzin_1.0</strain>
        <tissue evidence="2">Leaf</tissue>
    </source>
</reference>
<dbReference type="PANTHER" id="PTHR15243:SF0">
    <property type="entry name" value="SERINE_THREONINE-PROTEIN KINASE 19"/>
    <property type="match status" value="1"/>
</dbReference>
<comment type="caution">
    <text evidence="2">The sequence shown here is derived from an EMBL/GenBank/DDBJ whole genome shotgun (WGS) entry which is preliminary data.</text>
</comment>
<evidence type="ECO:0000256" key="1">
    <source>
        <dbReference type="ARBA" id="ARBA00093458"/>
    </source>
</evidence>
<organism evidence="2 3">
    <name type="scientific">Dioscorea zingiberensis</name>
    <dbReference type="NCBI Taxonomy" id="325984"/>
    <lineage>
        <taxon>Eukaryota</taxon>
        <taxon>Viridiplantae</taxon>
        <taxon>Streptophyta</taxon>
        <taxon>Embryophyta</taxon>
        <taxon>Tracheophyta</taxon>
        <taxon>Spermatophyta</taxon>
        <taxon>Magnoliopsida</taxon>
        <taxon>Liliopsida</taxon>
        <taxon>Dioscoreales</taxon>
        <taxon>Dioscoreaceae</taxon>
        <taxon>Dioscorea</taxon>
    </lineage>
</organism>
<reference evidence="2" key="2">
    <citation type="journal article" date="2022" name="Hortic Res">
        <title>The genome of Dioscorea zingiberensis sheds light on the biosynthesis, origin and evolution of the medicinally important diosgenin saponins.</title>
        <authorList>
            <person name="Li Y."/>
            <person name="Tan C."/>
            <person name="Li Z."/>
            <person name="Guo J."/>
            <person name="Li S."/>
            <person name="Chen X."/>
            <person name="Wang C."/>
            <person name="Dai X."/>
            <person name="Yang H."/>
            <person name="Song W."/>
            <person name="Hou L."/>
            <person name="Xu J."/>
            <person name="Tong Z."/>
            <person name="Xu A."/>
            <person name="Yuan X."/>
            <person name="Wang W."/>
            <person name="Yang Q."/>
            <person name="Chen L."/>
            <person name="Sun Z."/>
            <person name="Wang K."/>
            <person name="Pan B."/>
            <person name="Chen J."/>
            <person name="Bao Y."/>
            <person name="Liu F."/>
            <person name="Qi X."/>
            <person name="Gang D.R."/>
            <person name="Wen J."/>
            <person name="Li J."/>
        </authorList>
    </citation>
    <scope>NUCLEOTIDE SEQUENCE</scope>
    <source>
        <strain evidence="2">Dzin_1.0</strain>
    </source>
</reference>